<feature type="compositionally biased region" description="Polar residues" evidence="1">
    <location>
        <begin position="152"/>
        <end position="166"/>
    </location>
</feature>
<dbReference type="Proteomes" id="UP001215280">
    <property type="component" value="Unassembled WGS sequence"/>
</dbReference>
<dbReference type="EMBL" id="JARJLG010000099">
    <property type="protein sequence ID" value="KAJ7746165.1"/>
    <property type="molecule type" value="Genomic_DNA"/>
</dbReference>
<comment type="caution">
    <text evidence="4">The sequence shown here is derived from an EMBL/GenBank/DDBJ whole genome shotgun (WGS) entry which is preliminary data.</text>
</comment>
<keyword evidence="2" id="KW-0812">Transmembrane</keyword>
<protein>
    <submittedName>
        <fullName evidence="4">Uncharacterized protein</fullName>
    </submittedName>
</protein>
<keyword evidence="2" id="KW-0472">Membrane</keyword>
<keyword evidence="5" id="KW-1185">Reference proteome</keyword>
<evidence type="ECO:0000256" key="2">
    <source>
        <dbReference type="SAM" id="Phobius"/>
    </source>
</evidence>
<feature type="signal peptide" evidence="3">
    <location>
        <begin position="1"/>
        <end position="27"/>
    </location>
</feature>
<feature type="transmembrane region" description="Helical" evidence="2">
    <location>
        <begin position="51"/>
        <end position="72"/>
    </location>
</feature>
<gene>
    <name evidence="4" type="ORF">DFH07DRAFT_592246</name>
</gene>
<name>A0AAD7N5C2_9AGAR</name>
<feature type="region of interest" description="Disordered" evidence="1">
    <location>
        <begin position="146"/>
        <end position="166"/>
    </location>
</feature>
<organism evidence="4 5">
    <name type="scientific">Mycena maculata</name>
    <dbReference type="NCBI Taxonomy" id="230809"/>
    <lineage>
        <taxon>Eukaryota</taxon>
        <taxon>Fungi</taxon>
        <taxon>Dikarya</taxon>
        <taxon>Basidiomycota</taxon>
        <taxon>Agaricomycotina</taxon>
        <taxon>Agaricomycetes</taxon>
        <taxon>Agaricomycetidae</taxon>
        <taxon>Agaricales</taxon>
        <taxon>Marasmiineae</taxon>
        <taxon>Mycenaceae</taxon>
        <taxon>Mycena</taxon>
    </lineage>
</organism>
<accession>A0AAD7N5C2</accession>
<feature type="chain" id="PRO_5042204782" evidence="3">
    <location>
        <begin position="28"/>
        <end position="166"/>
    </location>
</feature>
<keyword evidence="3" id="KW-0732">Signal</keyword>
<evidence type="ECO:0000313" key="4">
    <source>
        <dbReference type="EMBL" id="KAJ7746165.1"/>
    </source>
</evidence>
<keyword evidence="2" id="KW-1133">Transmembrane helix</keyword>
<dbReference type="AlphaFoldDB" id="A0AAD7N5C2"/>
<reference evidence="4" key="1">
    <citation type="submission" date="2023-03" db="EMBL/GenBank/DDBJ databases">
        <title>Massive genome expansion in bonnet fungi (Mycena s.s.) driven by repeated elements and novel gene families across ecological guilds.</title>
        <authorList>
            <consortium name="Lawrence Berkeley National Laboratory"/>
            <person name="Harder C.B."/>
            <person name="Miyauchi S."/>
            <person name="Viragh M."/>
            <person name="Kuo A."/>
            <person name="Thoen E."/>
            <person name="Andreopoulos B."/>
            <person name="Lu D."/>
            <person name="Skrede I."/>
            <person name="Drula E."/>
            <person name="Henrissat B."/>
            <person name="Morin E."/>
            <person name="Kohler A."/>
            <person name="Barry K."/>
            <person name="LaButti K."/>
            <person name="Morin E."/>
            <person name="Salamov A."/>
            <person name="Lipzen A."/>
            <person name="Mereny Z."/>
            <person name="Hegedus B."/>
            <person name="Baldrian P."/>
            <person name="Stursova M."/>
            <person name="Weitz H."/>
            <person name="Taylor A."/>
            <person name="Grigoriev I.V."/>
            <person name="Nagy L.G."/>
            <person name="Martin F."/>
            <person name="Kauserud H."/>
        </authorList>
    </citation>
    <scope>NUCLEOTIDE SEQUENCE</scope>
    <source>
        <strain evidence="4">CBHHK188m</strain>
    </source>
</reference>
<evidence type="ECO:0000256" key="1">
    <source>
        <dbReference type="SAM" id="MobiDB-lite"/>
    </source>
</evidence>
<evidence type="ECO:0000313" key="5">
    <source>
        <dbReference type="Proteomes" id="UP001215280"/>
    </source>
</evidence>
<sequence length="166" mass="17509">MRTCRFADWGLVMRAAVLLMLLPVAFADSVCVTSESGNTVCQNKLTTATIVAIVLIIILSLALIGTLGFLFYRRRKFAAAKAAVAANAYVIEASQMKGPAAFTTYSATYDPRSAPHGVVGLPTKPGSAKTTPQTAPTTYGGVTYPFTGHSAPLQSRSPRSPAPTQQ</sequence>
<proteinExistence type="predicted"/>
<evidence type="ECO:0000256" key="3">
    <source>
        <dbReference type="SAM" id="SignalP"/>
    </source>
</evidence>